<protein>
    <recommendedName>
        <fullName evidence="1">Pyruvate carboxyltransferase domain-containing protein</fullName>
    </recommendedName>
</protein>
<organism evidence="2 3">
    <name type="scientific">Pseudomonas arsenicoxydans</name>
    <dbReference type="NCBI Taxonomy" id="702115"/>
    <lineage>
        <taxon>Bacteria</taxon>
        <taxon>Pseudomonadati</taxon>
        <taxon>Pseudomonadota</taxon>
        <taxon>Gammaproteobacteria</taxon>
        <taxon>Pseudomonadales</taxon>
        <taxon>Pseudomonadaceae</taxon>
        <taxon>Pseudomonas</taxon>
    </lineage>
</organism>
<evidence type="ECO:0000313" key="2">
    <source>
        <dbReference type="EMBL" id="TPG75815.1"/>
    </source>
</evidence>
<dbReference type="SUPFAM" id="SSF51569">
    <property type="entry name" value="Aldolase"/>
    <property type="match status" value="1"/>
</dbReference>
<accession>A0A502HPT4</accession>
<dbReference type="GO" id="GO:0003824">
    <property type="term" value="F:catalytic activity"/>
    <property type="evidence" value="ECO:0007669"/>
    <property type="project" value="InterPro"/>
</dbReference>
<dbReference type="PROSITE" id="PS50991">
    <property type="entry name" value="PYR_CT"/>
    <property type="match status" value="1"/>
</dbReference>
<evidence type="ECO:0000259" key="1">
    <source>
        <dbReference type="PROSITE" id="PS50991"/>
    </source>
</evidence>
<sequence length="465" mass="50418">MNMTTLVDVSLTDGQTSAWNGAADTAMLLGTMNSLGHARLAAIEVLSPAVIAQCIKRDENPLQRVDAMRERANGTPLRATVNLLPAHGYLDVLAGETLDTWLRLLAKSGISEVVLIDPLLDLSRLGDAVQKAQANGLTTIAALPYVDDHEHPNAWFAACAERLAQTGAQRIMLRDEAGLLHVDRLPDLLSALRSGVNGKPLDLHTRCHTGLGPQVALEAIRLGVDRLDAALPAVANGASVPSMPLLIRSAPLLELPLQSPDQDRLKEAQTQLAAVADQEGFAESVPWAFDLSPYEHQLPGEIAAQTLHALRERGRLADLFEFSHECTRIRQELGNPPMLQPFASAIARQALEHLDGTPRFATLQPALRRWLQGCYGPIDTSLISVQQRIGAVANPDRPIHRPASDEVLAARICGCPALPPVQKLHYEMRTPEQALTHGLLQRWPDYTVLSVTGPGLSIHLEHSKG</sequence>
<proteinExistence type="predicted"/>
<evidence type="ECO:0000313" key="3">
    <source>
        <dbReference type="Proteomes" id="UP000317933"/>
    </source>
</evidence>
<dbReference type="EMBL" id="RCZE01000009">
    <property type="protein sequence ID" value="TPG75815.1"/>
    <property type="molecule type" value="Genomic_DNA"/>
</dbReference>
<reference evidence="2 3" key="1">
    <citation type="journal article" date="2019" name="Environ. Microbiol.">
        <title>Species interactions and distinct microbial communities in high Arctic permafrost affected cryosols are associated with the CH4 and CO2 gas fluxes.</title>
        <authorList>
            <person name="Altshuler I."/>
            <person name="Hamel J."/>
            <person name="Turney S."/>
            <person name="Magnuson E."/>
            <person name="Levesque R."/>
            <person name="Greer C."/>
            <person name="Whyte L.G."/>
        </authorList>
    </citation>
    <scope>NUCLEOTIDE SEQUENCE [LARGE SCALE GENOMIC DNA]</scope>
    <source>
        <strain evidence="2 3">E3</strain>
    </source>
</reference>
<dbReference type="Proteomes" id="UP000317933">
    <property type="component" value="Unassembled WGS sequence"/>
</dbReference>
<feature type="domain" description="Pyruvate carboxyltransferase" evidence="1">
    <location>
        <begin position="4"/>
        <end position="266"/>
    </location>
</feature>
<dbReference type="Gene3D" id="3.20.20.70">
    <property type="entry name" value="Aldolase class I"/>
    <property type="match status" value="1"/>
</dbReference>
<name>A0A502HPT4_9PSED</name>
<dbReference type="AlphaFoldDB" id="A0A502HPT4"/>
<comment type="caution">
    <text evidence="2">The sequence shown here is derived from an EMBL/GenBank/DDBJ whole genome shotgun (WGS) entry which is preliminary data.</text>
</comment>
<dbReference type="InterPro" id="IPR013785">
    <property type="entry name" value="Aldolase_TIM"/>
</dbReference>
<dbReference type="InterPro" id="IPR000891">
    <property type="entry name" value="PYR_CT"/>
</dbReference>
<gene>
    <name evidence="2" type="ORF">EAH78_19925</name>
</gene>
<dbReference type="RefSeq" id="WP_140669039.1">
    <property type="nucleotide sequence ID" value="NZ_RCZE01000009.1"/>
</dbReference>